<keyword evidence="2" id="KW-0472">Membrane</keyword>
<dbReference type="OMA" id="SWHKETE"/>
<dbReference type="Proteomes" id="UP000288216">
    <property type="component" value="Unassembled WGS sequence"/>
</dbReference>
<gene>
    <name evidence="4" type="ORF">scyTo_0017280</name>
</gene>
<dbReference type="Gene3D" id="2.60.40.10">
    <property type="entry name" value="Immunoglobulins"/>
    <property type="match status" value="1"/>
</dbReference>
<evidence type="ECO:0000256" key="1">
    <source>
        <dbReference type="ARBA" id="ARBA00023319"/>
    </source>
</evidence>
<dbReference type="PANTHER" id="PTHR14334">
    <property type="entry name" value="B-CELL ANTIGEN RECEPTOR COMPLEX-ASSOCIATED PROTEIN"/>
    <property type="match status" value="1"/>
</dbReference>
<dbReference type="GO" id="GO:0030183">
    <property type="term" value="P:B cell differentiation"/>
    <property type="evidence" value="ECO:0007669"/>
    <property type="project" value="TreeGrafter"/>
</dbReference>
<evidence type="ECO:0000256" key="2">
    <source>
        <dbReference type="SAM" id="Phobius"/>
    </source>
</evidence>
<dbReference type="STRING" id="75743.A0A401Q5N8"/>
<dbReference type="GO" id="GO:0009897">
    <property type="term" value="C:external side of plasma membrane"/>
    <property type="evidence" value="ECO:0007669"/>
    <property type="project" value="TreeGrafter"/>
</dbReference>
<dbReference type="GO" id="GO:0050853">
    <property type="term" value="P:B cell receptor signaling pathway"/>
    <property type="evidence" value="ECO:0007669"/>
    <property type="project" value="TreeGrafter"/>
</dbReference>
<feature type="transmembrane region" description="Helical" evidence="2">
    <location>
        <begin position="123"/>
        <end position="144"/>
    </location>
</feature>
<sequence length="194" mass="21989">MLSIATGTLCQSIISYSTPYLAVRQGKRVTLSCSFEKKLRLNVTWYKDEEQPIKVKELKGIVTGNEDNISWVIIEKATKFHSGVYYCSCPSMDTARTQCGTEVNVIQNSVKKETNTIYTMKDMLILIQGILLILCLTLPGMLFFNKNNQAKKTEETETYHMYEGLEVMQAAMYEDIGNVKSSDAKWTLGEQPNE</sequence>
<keyword evidence="2" id="KW-0812">Transmembrane</keyword>
<feature type="domain" description="Ig-like" evidence="3">
    <location>
        <begin position="11"/>
        <end position="104"/>
    </location>
</feature>
<dbReference type="EMBL" id="BFAA01011102">
    <property type="protein sequence ID" value="GCB80675.1"/>
    <property type="molecule type" value="Genomic_DNA"/>
</dbReference>
<dbReference type="SUPFAM" id="SSF48726">
    <property type="entry name" value="Immunoglobulin"/>
    <property type="match status" value="1"/>
</dbReference>
<organism evidence="4 5">
    <name type="scientific">Scyliorhinus torazame</name>
    <name type="common">Cloudy catshark</name>
    <name type="synonym">Catulus torazame</name>
    <dbReference type="NCBI Taxonomy" id="75743"/>
    <lineage>
        <taxon>Eukaryota</taxon>
        <taxon>Metazoa</taxon>
        <taxon>Chordata</taxon>
        <taxon>Craniata</taxon>
        <taxon>Vertebrata</taxon>
        <taxon>Chondrichthyes</taxon>
        <taxon>Elasmobranchii</taxon>
        <taxon>Galeomorphii</taxon>
        <taxon>Galeoidea</taxon>
        <taxon>Carcharhiniformes</taxon>
        <taxon>Scyliorhinidae</taxon>
        <taxon>Scyliorhinus</taxon>
    </lineage>
</organism>
<comment type="caution">
    <text evidence="4">The sequence shown here is derived from an EMBL/GenBank/DDBJ whole genome shotgun (WGS) entry which is preliminary data.</text>
</comment>
<name>A0A401Q5N8_SCYTO</name>
<dbReference type="InterPro" id="IPR036179">
    <property type="entry name" value="Ig-like_dom_sf"/>
</dbReference>
<protein>
    <recommendedName>
        <fullName evidence="3">Ig-like domain-containing protein</fullName>
    </recommendedName>
</protein>
<dbReference type="CDD" id="cd00096">
    <property type="entry name" value="Ig"/>
    <property type="match status" value="1"/>
</dbReference>
<dbReference type="SMART" id="SM00409">
    <property type="entry name" value="IG"/>
    <property type="match status" value="1"/>
</dbReference>
<dbReference type="Pfam" id="PF13927">
    <property type="entry name" value="Ig_3"/>
    <property type="match status" value="1"/>
</dbReference>
<dbReference type="InterPro" id="IPR003599">
    <property type="entry name" value="Ig_sub"/>
</dbReference>
<proteinExistence type="predicted"/>
<keyword evidence="2" id="KW-1133">Transmembrane helix</keyword>
<dbReference type="InterPro" id="IPR013783">
    <property type="entry name" value="Ig-like_fold"/>
</dbReference>
<dbReference type="PANTHER" id="PTHR14334:SF2">
    <property type="entry name" value="B-CELL ANTIGEN RECEPTOR COMPLEX-ASSOCIATED PROTEIN BETA CHAIN"/>
    <property type="match status" value="1"/>
</dbReference>
<evidence type="ECO:0000259" key="3">
    <source>
        <dbReference type="PROSITE" id="PS50835"/>
    </source>
</evidence>
<dbReference type="InterPro" id="IPR007110">
    <property type="entry name" value="Ig-like_dom"/>
</dbReference>
<evidence type="ECO:0000313" key="5">
    <source>
        <dbReference type="Proteomes" id="UP000288216"/>
    </source>
</evidence>
<keyword evidence="1" id="KW-0393">Immunoglobulin domain</keyword>
<dbReference type="GO" id="GO:0019815">
    <property type="term" value="C:B cell receptor complex"/>
    <property type="evidence" value="ECO:0007669"/>
    <property type="project" value="TreeGrafter"/>
</dbReference>
<keyword evidence="5" id="KW-1185">Reference proteome</keyword>
<dbReference type="AlphaFoldDB" id="A0A401Q5N8"/>
<reference evidence="4 5" key="1">
    <citation type="journal article" date="2018" name="Nat. Ecol. Evol.">
        <title>Shark genomes provide insights into elasmobranch evolution and the origin of vertebrates.</title>
        <authorList>
            <person name="Hara Y"/>
            <person name="Yamaguchi K"/>
            <person name="Onimaru K"/>
            <person name="Kadota M"/>
            <person name="Koyanagi M"/>
            <person name="Keeley SD"/>
            <person name="Tatsumi K"/>
            <person name="Tanaka K"/>
            <person name="Motone F"/>
            <person name="Kageyama Y"/>
            <person name="Nozu R"/>
            <person name="Adachi N"/>
            <person name="Nishimura O"/>
            <person name="Nakagawa R"/>
            <person name="Tanegashima C"/>
            <person name="Kiyatake I"/>
            <person name="Matsumoto R"/>
            <person name="Murakumo K"/>
            <person name="Nishida K"/>
            <person name="Terakita A"/>
            <person name="Kuratani S"/>
            <person name="Sato K"/>
            <person name="Hyodo S Kuraku.S."/>
        </authorList>
    </citation>
    <scope>NUCLEOTIDE SEQUENCE [LARGE SCALE GENOMIC DNA]</scope>
</reference>
<dbReference type="PROSITE" id="PS50835">
    <property type="entry name" value="IG_LIKE"/>
    <property type="match status" value="1"/>
</dbReference>
<evidence type="ECO:0000313" key="4">
    <source>
        <dbReference type="EMBL" id="GCB80675.1"/>
    </source>
</evidence>
<accession>A0A401Q5N8</accession>
<dbReference type="OrthoDB" id="9894386at2759"/>